<evidence type="ECO:0000313" key="1">
    <source>
        <dbReference type="EMBL" id="KAK5846379.1"/>
    </source>
</evidence>
<organism evidence="1 2">
    <name type="scientific">Gossypium arboreum</name>
    <name type="common">Tree cotton</name>
    <name type="synonym">Gossypium nanking</name>
    <dbReference type="NCBI Taxonomy" id="29729"/>
    <lineage>
        <taxon>Eukaryota</taxon>
        <taxon>Viridiplantae</taxon>
        <taxon>Streptophyta</taxon>
        <taxon>Embryophyta</taxon>
        <taxon>Tracheophyta</taxon>
        <taxon>Spermatophyta</taxon>
        <taxon>Magnoliopsida</taxon>
        <taxon>eudicotyledons</taxon>
        <taxon>Gunneridae</taxon>
        <taxon>Pentapetalae</taxon>
        <taxon>rosids</taxon>
        <taxon>malvids</taxon>
        <taxon>Malvales</taxon>
        <taxon>Malvaceae</taxon>
        <taxon>Malvoideae</taxon>
        <taxon>Gossypium</taxon>
    </lineage>
</organism>
<evidence type="ECO:0000313" key="2">
    <source>
        <dbReference type="Proteomes" id="UP001358586"/>
    </source>
</evidence>
<gene>
    <name evidence="1" type="ORF">PVK06_002665</name>
</gene>
<protein>
    <submittedName>
        <fullName evidence="1">Uncharacterized protein</fullName>
    </submittedName>
</protein>
<sequence length="87" mass="10216">MSRMRGVGNRIILTHPPRERSLKVPVKANFYICTKEMEEMQLSEIIEDSFLLPPHVLEARFHLPLHPFFYSLLNDYKITPGQILGFF</sequence>
<dbReference type="Proteomes" id="UP001358586">
    <property type="component" value="Chromosome 1"/>
</dbReference>
<name>A0ABR0R5D9_GOSAR</name>
<dbReference type="EMBL" id="JARKNE010000001">
    <property type="protein sequence ID" value="KAK5846379.1"/>
    <property type="molecule type" value="Genomic_DNA"/>
</dbReference>
<reference evidence="1 2" key="1">
    <citation type="submission" date="2023-03" db="EMBL/GenBank/DDBJ databases">
        <title>WGS of Gossypium arboreum.</title>
        <authorList>
            <person name="Yu D."/>
        </authorList>
    </citation>
    <scope>NUCLEOTIDE SEQUENCE [LARGE SCALE GENOMIC DNA]</scope>
    <source>
        <tissue evidence="1">Leaf</tissue>
    </source>
</reference>
<proteinExistence type="predicted"/>
<comment type="caution">
    <text evidence="1">The sequence shown here is derived from an EMBL/GenBank/DDBJ whole genome shotgun (WGS) entry which is preliminary data.</text>
</comment>
<accession>A0ABR0R5D9</accession>
<keyword evidence="2" id="KW-1185">Reference proteome</keyword>